<proteinExistence type="predicted"/>
<name>A0ABQ3IB40_9BACT</name>
<protein>
    <submittedName>
        <fullName evidence="1">Uncharacterized protein</fullName>
    </submittedName>
</protein>
<reference evidence="2" key="1">
    <citation type="journal article" date="2019" name="Int. J. Syst. Evol. Microbiol.">
        <title>The Global Catalogue of Microorganisms (GCM) 10K type strain sequencing project: providing services to taxonomists for standard genome sequencing and annotation.</title>
        <authorList>
            <consortium name="The Broad Institute Genomics Platform"/>
            <consortium name="The Broad Institute Genome Sequencing Center for Infectious Disease"/>
            <person name="Wu L."/>
            <person name="Ma J."/>
        </authorList>
    </citation>
    <scope>NUCLEOTIDE SEQUENCE [LARGE SCALE GENOMIC DNA]</scope>
    <source>
        <strain evidence="2">CGMCC 1.15111</strain>
    </source>
</reference>
<sequence length="145" mass="16701">MKSNVNLKLLEQSIKLVSKASELENNTANGKLRGLLHEVNKVALGIPNITQQAEPCANDRHGVEKDNLLETIRTIREKIEMYPERSEAIFEFAQLLDQENEMVLNYRGEERPVMRPVKRTRLDLRNRERVSSSLKVNAGWQTSLF</sequence>
<gene>
    <name evidence="1" type="ORF">GCM10011340_31020</name>
</gene>
<comment type="caution">
    <text evidence="1">The sequence shown here is derived from an EMBL/GenBank/DDBJ whole genome shotgun (WGS) entry which is preliminary data.</text>
</comment>
<evidence type="ECO:0000313" key="1">
    <source>
        <dbReference type="EMBL" id="GHE72486.1"/>
    </source>
</evidence>
<keyword evidence="2" id="KW-1185">Reference proteome</keyword>
<evidence type="ECO:0000313" key="2">
    <source>
        <dbReference type="Proteomes" id="UP000658258"/>
    </source>
</evidence>
<dbReference type="RefSeq" id="WP_189631199.1">
    <property type="nucleotide sequence ID" value="NZ_BNAG01000004.1"/>
</dbReference>
<organism evidence="1 2">
    <name type="scientific">Roseivirga thermotolerans</name>
    <dbReference type="NCBI Taxonomy" id="1758176"/>
    <lineage>
        <taxon>Bacteria</taxon>
        <taxon>Pseudomonadati</taxon>
        <taxon>Bacteroidota</taxon>
        <taxon>Cytophagia</taxon>
        <taxon>Cytophagales</taxon>
        <taxon>Roseivirgaceae</taxon>
        <taxon>Roseivirga</taxon>
    </lineage>
</organism>
<accession>A0ABQ3IB40</accession>
<dbReference type="Proteomes" id="UP000658258">
    <property type="component" value="Unassembled WGS sequence"/>
</dbReference>
<dbReference type="EMBL" id="BNAG01000004">
    <property type="protein sequence ID" value="GHE72486.1"/>
    <property type="molecule type" value="Genomic_DNA"/>
</dbReference>